<protein>
    <submittedName>
        <fullName evidence="1">Uncharacterized protein</fullName>
    </submittedName>
</protein>
<accession>A0AAC8ZY33</accession>
<reference evidence="1 2" key="2">
    <citation type="journal article" date="2016" name="PeerJ">
        <title>Genome sequencing and analysis of the first complete genome of Lactobacillus kunkeei strain MP2, an Apis mellifera gut isolate.</title>
        <authorList>
            <person name="Asenjo F."/>
            <person name="Olmos A."/>
            <person name="Henriquez-Piskulich P."/>
            <person name="Polanco V."/>
            <person name="Aldea P."/>
            <person name="Ugalde J.A."/>
            <person name="Trombert A.N."/>
        </authorList>
    </citation>
    <scope>NUCLEOTIDE SEQUENCE [LARGE SCALE GENOMIC DNA]</scope>
    <source>
        <strain evidence="1 2">MP2</strain>
    </source>
</reference>
<dbReference type="EMBL" id="CP012920">
    <property type="protein sequence ID" value="ALJ30767.1"/>
    <property type="molecule type" value="Genomic_DNA"/>
</dbReference>
<organism evidence="1 2">
    <name type="scientific">Apilactobacillus kunkeei</name>
    <dbReference type="NCBI Taxonomy" id="148814"/>
    <lineage>
        <taxon>Bacteria</taxon>
        <taxon>Bacillati</taxon>
        <taxon>Bacillota</taxon>
        <taxon>Bacilli</taxon>
        <taxon>Lactobacillales</taxon>
        <taxon>Lactobacillaceae</taxon>
        <taxon>Apilactobacillus</taxon>
    </lineage>
</organism>
<proteinExistence type="predicted"/>
<evidence type="ECO:0000313" key="2">
    <source>
        <dbReference type="Proteomes" id="UP000067203"/>
    </source>
</evidence>
<sequence length="135" mass="15039">MDAVAKRTFNTALNRLYRIFKVELAYKTTQEVESSSDDGFGDIGNNYAESAWVTVCEPIIPTGTSASSSLGNTLNMLSGGSVENFSYEWISKIDLPLKTRVKYKDKQLSIAKKSDYSDIAGFFVYQLQDRSDHNG</sequence>
<reference evidence="2" key="1">
    <citation type="submission" date="2015-10" db="EMBL/GenBank/DDBJ databases">
        <title>Bioinformatic analysis of the first complete genome sequence of Lactobacillus kunkeei strain MP2, an Apis mellifera gut isolate.</title>
        <authorList>
            <person name="Asenjo F."/>
            <person name="Olmos A."/>
            <person name="Henriquez-Piskulich P."/>
            <person name="Aldea P."/>
            <person name="Ugalde J.A."/>
            <person name="Trombert A.N."/>
        </authorList>
    </citation>
    <scope>NUCLEOTIDE SEQUENCE [LARGE SCALE GENOMIC DNA]</scope>
    <source>
        <strain evidence="2">MP2</strain>
    </source>
</reference>
<dbReference type="AlphaFoldDB" id="A0AAC8ZY33"/>
<dbReference type="KEGG" id="lku:APS55_00280"/>
<gene>
    <name evidence="1" type="ORF">APS55_00280</name>
</gene>
<name>A0AAC8ZY33_9LACO</name>
<dbReference type="Proteomes" id="UP000067203">
    <property type="component" value="Chromosome"/>
</dbReference>
<dbReference type="RefSeq" id="WP_034532513.1">
    <property type="nucleotide sequence ID" value="NZ_CP012920.1"/>
</dbReference>
<evidence type="ECO:0000313" key="1">
    <source>
        <dbReference type="EMBL" id="ALJ30767.1"/>
    </source>
</evidence>